<dbReference type="InterPro" id="IPR005586">
    <property type="entry name" value="ABC_trans_aux"/>
</dbReference>
<keyword evidence="4" id="KW-1185">Reference proteome</keyword>
<sequence length="201" mass="20977">MRHRTNRIISRPAVAALAALGLLSGCISFGAEPPEQLLTLTSAASVPAGSATEGQASAALAVQVPSVTQRLNVNRIPVVTSDSSLAYLVDAFWVEKPARLFRNVLAETIRAKGNRLVATGGELEYVAETQLSGALSAMDYDAVSGSVVVRYDAVLRLPDGRILTRRFEETVSGVPAEAGAVGAAMNDAANTVADQVAEWVG</sequence>
<dbReference type="OrthoDB" id="7391077at2"/>
<feature type="signal peptide" evidence="1">
    <location>
        <begin position="1"/>
        <end position="30"/>
    </location>
</feature>
<dbReference type="Proteomes" id="UP000053455">
    <property type="component" value="Unassembled WGS sequence"/>
</dbReference>
<dbReference type="SUPFAM" id="SSF159594">
    <property type="entry name" value="XCC0632-like"/>
    <property type="match status" value="1"/>
</dbReference>
<comment type="caution">
    <text evidence="3">The sequence shown here is derived from an EMBL/GenBank/DDBJ whole genome shotgun (WGS) entry which is preliminary data.</text>
</comment>
<organism evidence="3 4">
    <name type="scientific">Aurantiacibacter marinus</name>
    <dbReference type="NCBI Taxonomy" id="874156"/>
    <lineage>
        <taxon>Bacteria</taxon>
        <taxon>Pseudomonadati</taxon>
        <taxon>Pseudomonadota</taxon>
        <taxon>Alphaproteobacteria</taxon>
        <taxon>Sphingomonadales</taxon>
        <taxon>Erythrobacteraceae</taxon>
        <taxon>Aurantiacibacter</taxon>
    </lineage>
</organism>
<dbReference type="PATRIC" id="fig|874156.12.peg.227"/>
<dbReference type="Gene3D" id="3.40.50.10610">
    <property type="entry name" value="ABC-type transport auxiliary lipoprotein component"/>
    <property type="match status" value="1"/>
</dbReference>
<dbReference type="EMBL" id="LBHU01000001">
    <property type="protein sequence ID" value="KLI64273.1"/>
    <property type="molecule type" value="Genomic_DNA"/>
</dbReference>
<feature type="domain" description="ABC-type transport auxiliary lipoprotein component" evidence="2">
    <location>
        <begin position="44"/>
        <end position="197"/>
    </location>
</feature>
<name>A0A0H0XNT5_9SPHN</name>
<reference evidence="3 4" key="1">
    <citation type="submission" date="2015-04" db="EMBL/GenBank/DDBJ databases">
        <title>The draft genome sequence of Erythrobacter marinus HWDM-33.</title>
        <authorList>
            <person name="Zhuang L."/>
            <person name="Liu Y."/>
            <person name="Shao Z."/>
        </authorList>
    </citation>
    <scope>NUCLEOTIDE SEQUENCE [LARGE SCALE GENOMIC DNA]</scope>
    <source>
        <strain evidence="3 4">HWDM-33</strain>
    </source>
</reference>
<evidence type="ECO:0000313" key="4">
    <source>
        <dbReference type="Proteomes" id="UP000053455"/>
    </source>
</evidence>
<evidence type="ECO:0000313" key="3">
    <source>
        <dbReference type="EMBL" id="KLI64273.1"/>
    </source>
</evidence>
<dbReference type="Pfam" id="PF03886">
    <property type="entry name" value="ABC_trans_aux"/>
    <property type="match status" value="1"/>
</dbReference>
<dbReference type="STRING" id="874156.GCA_001021555_01066"/>
<dbReference type="AlphaFoldDB" id="A0A0H0XNT5"/>
<feature type="chain" id="PRO_5002589007" description="ABC-type transport auxiliary lipoprotein component domain-containing protein" evidence="1">
    <location>
        <begin position="31"/>
        <end position="201"/>
    </location>
</feature>
<gene>
    <name evidence="3" type="ORF">AAV99_01080</name>
</gene>
<proteinExistence type="predicted"/>
<accession>A0A0H0XNT5</accession>
<protein>
    <recommendedName>
        <fullName evidence="2">ABC-type transport auxiliary lipoprotein component domain-containing protein</fullName>
    </recommendedName>
</protein>
<dbReference type="PROSITE" id="PS51257">
    <property type="entry name" value="PROKAR_LIPOPROTEIN"/>
    <property type="match status" value="1"/>
</dbReference>
<evidence type="ECO:0000256" key="1">
    <source>
        <dbReference type="SAM" id="SignalP"/>
    </source>
</evidence>
<keyword evidence="1" id="KW-0732">Signal</keyword>
<evidence type="ECO:0000259" key="2">
    <source>
        <dbReference type="Pfam" id="PF03886"/>
    </source>
</evidence>